<proteinExistence type="predicted"/>
<accession>A0ACB6QFJ7</accession>
<sequence length="250" mass="28323">MQSNARLSLKPAVVLSAYQRTYSSLPHPCTSEPSRPIKGEYDEIEIEAYASESRLSVAGMTPSFQVYTKVERLRIFCVARDFLTPPLTDKKASAQVHRVLTADRVSACQRRQNNDLLGYAWRLATGIGRYDYNGESKWLVVRMPTAVHELIRWRSAFAWSVNQAGFTKIYFPVDSAPPNTKPKHELDVSFWYINAQYPRVIVGVTYSEKGKRLARLTEGFHLDLNARVQIVAGFDTKYGRKGSVKATMPI</sequence>
<comment type="caution">
    <text evidence="1">The sequence shown here is derived from an EMBL/GenBank/DDBJ whole genome shotgun (WGS) entry which is preliminary data.</text>
</comment>
<dbReference type="Proteomes" id="UP000799755">
    <property type="component" value="Unassembled WGS sequence"/>
</dbReference>
<evidence type="ECO:0000313" key="2">
    <source>
        <dbReference type="Proteomes" id="UP000799755"/>
    </source>
</evidence>
<dbReference type="EMBL" id="MU003528">
    <property type="protein sequence ID" value="KAF2465699.1"/>
    <property type="molecule type" value="Genomic_DNA"/>
</dbReference>
<evidence type="ECO:0000313" key="1">
    <source>
        <dbReference type="EMBL" id="KAF2465699.1"/>
    </source>
</evidence>
<organism evidence="1 2">
    <name type="scientific">Lindgomyces ingoldianus</name>
    <dbReference type="NCBI Taxonomy" id="673940"/>
    <lineage>
        <taxon>Eukaryota</taxon>
        <taxon>Fungi</taxon>
        <taxon>Dikarya</taxon>
        <taxon>Ascomycota</taxon>
        <taxon>Pezizomycotina</taxon>
        <taxon>Dothideomycetes</taxon>
        <taxon>Pleosporomycetidae</taxon>
        <taxon>Pleosporales</taxon>
        <taxon>Lindgomycetaceae</taxon>
        <taxon>Lindgomyces</taxon>
    </lineage>
</organism>
<keyword evidence="2" id="KW-1185">Reference proteome</keyword>
<gene>
    <name evidence="1" type="ORF">BDR25DRAFT_360220</name>
</gene>
<protein>
    <submittedName>
        <fullName evidence="1">Uncharacterized protein</fullName>
    </submittedName>
</protein>
<name>A0ACB6QFJ7_9PLEO</name>
<reference evidence="1" key="1">
    <citation type="journal article" date="2020" name="Stud. Mycol.">
        <title>101 Dothideomycetes genomes: a test case for predicting lifestyles and emergence of pathogens.</title>
        <authorList>
            <person name="Haridas S."/>
            <person name="Albert R."/>
            <person name="Binder M."/>
            <person name="Bloem J."/>
            <person name="Labutti K."/>
            <person name="Salamov A."/>
            <person name="Andreopoulos B."/>
            <person name="Baker S."/>
            <person name="Barry K."/>
            <person name="Bills G."/>
            <person name="Bluhm B."/>
            <person name="Cannon C."/>
            <person name="Castanera R."/>
            <person name="Culley D."/>
            <person name="Daum C."/>
            <person name="Ezra D."/>
            <person name="Gonzalez J."/>
            <person name="Henrissat B."/>
            <person name="Kuo A."/>
            <person name="Liang C."/>
            <person name="Lipzen A."/>
            <person name="Lutzoni F."/>
            <person name="Magnuson J."/>
            <person name="Mondo S."/>
            <person name="Nolan M."/>
            <person name="Ohm R."/>
            <person name="Pangilinan J."/>
            <person name="Park H.-J."/>
            <person name="Ramirez L."/>
            <person name="Alfaro M."/>
            <person name="Sun H."/>
            <person name="Tritt A."/>
            <person name="Yoshinaga Y."/>
            <person name="Zwiers L.-H."/>
            <person name="Turgeon B."/>
            <person name="Goodwin S."/>
            <person name="Spatafora J."/>
            <person name="Crous P."/>
            <person name="Grigoriev I."/>
        </authorList>
    </citation>
    <scope>NUCLEOTIDE SEQUENCE</scope>
    <source>
        <strain evidence="1">ATCC 200398</strain>
    </source>
</reference>